<reference evidence="2 3" key="1">
    <citation type="submission" date="2015-07" db="EMBL/GenBank/DDBJ databases">
        <title>Emmonsia species relationships and genome sequence.</title>
        <authorList>
            <consortium name="The Broad Institute Genomics Platform"/>
            <person name="Cuomo C.A."/>
            <person name="Munoz J.F."/>
            <person name="Imamovic A."/>
            <person name="Priest M.E."/>
            <person name="Young S."/>
            <person name="Clay O.K."/>
            <person name="McEwen J.G."/>
        </authorList>
    </citation>
    <scope>NUCLEOTIDE SEQUENCE [LARGE SCALE GENOMIC DNA]</scope>
    <source>
        <strain evidence="2 3">UAMH 9510</strain>
    </source>
</reference>
<feature type="region of interest" description="Disordered" evidence="1">
    <location>
        <begin position="1"/>
        <end position="98"/>
    </location>
</feature>
<organism evidence="2 3">
    <name type="scientific">Emergomyces pasteurianus Ep9510</name>
    <dbReference type="NCBI Taxonomy" id="1447872"/>
    <lineage>
        <taxon>Eukaryota</taxon>
        <taxon>Fungi</taxon>
        <taxon>Dikarya</taxon>
        <taxon>Ascomycota</taxon>
        <taxon>Pezizomycotina</taxon>
        <taxon>Eurotiomycetes</taxon>
        <taxon>Eurotiomycetidae</taxon>
        <taxon>Onygenales</taxon>
        <taxon>Ajellomycetaceae</taxon>
        <taxon>Emergomyces</taxon>
    </lineage>
</organism>
<dbReference type="EMBL" id="LGRN01000087">
    <property type="protein sequence ID" value="OJD16919.1"/>
    <property type="molecule type" value="Genomic_DNA"/>
</dbReference>
<feature type="compositionally biased region" description="Basic and acidic residues" evidence="1">
    <location>
        <begin position="23"/>
        <end position="32"/>
    </location>
</feature>
<proteinExistence type="predicted"/>
<gene>
    <name evidence="2" type="ORF">AJ78_02956</name>
</gene>
<accession>A0A1J9QL53</accession>
<evidence type="ECO:0000313" key="3">
    <source>
        <dbReference type="Proteomes" id="UP000182235"/>
    </source>
</evidence>
<dbReference type="Proteomes" id="UP000182235">
    <property type="component" value="Unassembled WGS sequence"/>
</dbReference>
<name>A0A1J9QL53_9EURO</name>
<dbReference type="OrthoDB" id="10616596at2759"/>
<protein>
    <submittedName>
        <fullName evidence="2">Uncharacterized protein</fullName>
    </submittedName>
</protein>
<comment type="caution">
    <text evidence="2">The sequence shown here is derived from an EMBL/GenBank/DDBJ whole genome shotgun (WGS) entry which is preliminary data.</text>
</comment>
<keyword evidence="3" id="KW-1185">Reference proteome</keyword>
<dbReference type="AlphaFoldDB" id="A0A1J9QL53"/>
<dbReference type="VEuPathDB" id="FungiDB:AJ78_02956"/>
<evidence type="ECO:0000313" key="2">
    <source>
        <dbReference type="EMBL" id="OJD16919.1"/>
    </source>
</evidence>
<evidence type="ECO:0000256" key="1">
    <source>
        <dbReference type="SAM" id="MobiDB-lite"/>
    </source>
</evidence>
<sequence length="176" mass="19132">MAVVNPRGERRAFIYSFGPLCDRSTKKARQPEKPTPAQEEPTSVRIADQPRPSPVGGDAEGAPQPPTPSRFNSTVPGMGSARTMDESNTNPPRRMRTSGTRRLVHTCSYSLAYTASSHVQLCAFTLYHTILASLHGVRGTGHAPESPMRLQLARVHIAGIFLPGLIGHTARSPHWS</sequence>